<proteinExistence type="predicted"/>
<dbReference type="RefSeq" id="WP_382255617.1">
    <property type="nucleotide sequence ID" value="NZ_JBHTBX010000004.1"/>
</dbReference>
<comment type="caution">
    <text evidence="2">The sequence shown here is derived from an EMBL/GenBank/DDBJ whole genome shotgun (WGS) entry which is preliminary data.</text>
</comment>
<keyword evidence="1" id="KW-0812">Transmembrane</keyword>
<evidence type="ECO:0000313" key="2">
    <source>
        <dbReference type="EMBL" id="MFC7434357.1"/>
    </source>
</evidence>
<feature type="transmembrane region" description="Helical" evidence="1">
    <location>
        <begin position="61"/>
        <end position="81"/>
    </location>
</feature>
<evidence type="ECO:0000256" key="1">
    <source>
        <dbReference type="SAM" id="Phobius"/>
    </source>
</evidence>
<evidence type="ECO:0008006" key="4">
    <source>
        <dbReference type="Google" id="ProtNLM"/>
    </source>
</evidence>
<keyword evidence="1" id="KW-1133">Transmembrane helix</keyword>
<organism evidence="2 3">
    <name type="scientific">Hydrogenophaga bisanensis</name>
    <dbReference type="NCBI Taxonomy" id="439611"/>
    <lineage>
        <taxon>Bacteria</taxon>
        <taxon>Pseudomonadati</taxon>
        <taxon>Pseudomonadota</taxon>
        <taxon>Betaproteobacteria</taxon>
        <taxon>Burkholderiales</taxon>
        <taxon>Comamonadaceae</taxon>
        <taxon>Hydrogenophaga</taxon>
    </lineage>
</organism>
<evidence type="ECO:0000313" key="3">
    <source>
        <dbReference type="Proteomes" id="UP001596495"/>
    </source>
</evidence>
<dbReference type="Proteomes" id="UP001596495">
    <property type="component" value="Unassembled WGS sequence"/>
</dbReference>
<name>A0ABW2R8E5_9BURK</name>
<feature type="transmembrane region" description="Helical" evidence="1">
    <location>
        <begin position="6"/>
        <end position="29"/>
    </location>
</feature>
<reference evidence="3" key="1">
    <citation type="journal article" date="2019" name="Int. J. Syst. Evol. Microbiol.">
        <title>The Global Catalogue of Microorganisms (GCM) 10K type strain sequencing project: providing services to taxonomists for standard genome sequencing and annotation.</title>
        <authorList>
            <consortium name="The Broad Institute Genomics Platform"/>
            <consortium name="The Broad Institute Genome Sequencing Center for Infectious Disease"/>
            <person name="Wu L."/>
            <person name="Ma J."/>
        </authorList>
    </citation>
    <scope>NUCLEOTIDE SEQUENCE [LARGE SCALE GENOMIC DNA]</scope>
    <source>
        <strain evidence="3">CCUG 54518</strain>
    </source>
</reference>
<accession>A0ABW2R8E5</accession>
<sequence length="98" mass="10766">MLLFLVSAKVIVEVALLSLLGQGVVGLMAGQGRQRNVFYQLLRAVGSPFVRLMRWLLPRAILDRHVSVLTFATLALAWVLITVAKIGHCLEIGPEACR</sequence>
<protein>
    <recommendedName>
        <fullName evidence="4">YGGT family protein</fullName>
    </recommendedName>
</protein>
<dbReference type="EMBL" id="JBHTBX010000004">
    <property type="protein sequence ID" value="MFC7434357.1"/>
    <property type="molecule type" value="Genomic_DNA"/>
</dbReference>
<keyword evidence="3" id="KW-1185">Reference proteome</keyword>
<gene>
    <name evidence="2" type="ORF">ACFQNJ_07515</name>
</gene>
<keyword evidence="1" id="KW-0472">Membrane</keyword>